<keyword evidence="3" id="KW-1185">Reference proteome</keyword>
<gene>
    <name evidence="2" type="ORF">GDS87_07175</name>
</gene>
<accession>A0ABX6D835</accession>
<protein>
    <recommendedName>
        <fullName evidence="1">F5/8 type C domain-containing protein</fullName>
    </recommendedName>
</protein>
<reference evidence="2 3" key="1">
    <citation type="submission" date="2019-11" db="EMBL/GenBank/DDBJ databases">
        <title>Whole Genome Sequencing and Comparative Genomic Analyses of Lysinibacillus pakistanensis LZH-9, a Halotolerant Strain with Excellent COD Removal Capability.</title>
        <authorList>
            <person name="Zhou H."/>
        </authorList>
    </citation>
    <scope>NUCLEOTIDE SEQUENCE [LARGE SCALE GENOMIC DNA]</scope>
    <source>
        <strain evidence="2 3">LZH-9</strain>
    </source>
</reference>
<dbReference type="RefSeq" id="WP_369595080.1">
    <property type="nucleotide sequence ID" value="NZ_CP045835.1"/>
</dbReference>
<proteinExistence type="predicted"/>
<evidence type="ECO:0000259" key="1">
    <source>
        <dbReference type="Pfam" id="PF00754"/>
    </source>
</evidence>
<evidence type="ECO:0000313" key="2">
    <source>
        <dbReference type="EMBL" id="QGG50747.1"/>
    </source>
</evidence>
<dbReference type="EMBL" id="CP045835">
    <property type="protein sequence ID" value="QGG50747.1"/>
    <property type="molecule type" value="Genomic_DNA"/>
</dbReference>
<dbReference type="SUPFAM" id="SSF49785">
    <property type="entry name" value="Galactose-binding domain-like"/>
    <property type="match status" value="2"/>
</dbReference>
<evidence type="ECO:0000313" key="3">
    <source>
        <dbReference type="Proteomes" id="UP000373269"/>
    </source>
</evidence>
<name>A0ABX6D835_9BACI</name>
<feature type="domain" description="F5/8 type C" evidence="1">
    <location>
        <begin position="216"/>
        <end position="322"/>
    </location>
</feature>
<sequence length="412" mass="46747">MTTTWYNFNKMTSNTSPFPFVASASSEYNHEYEAWRSFNGARHPYQQWVTNKNDTEGWNQIYVKDPVLVNVIKMCSGTDGTHASGAGIMPQWLEILGSNDGVSFESLGVFTTPLWIKNQEREFVFNNKKLFSYFRISVKNAGATGWGVGFDEVYFGFNPDYLKPENKTLILSNDEYKKFNYKTDEILTYEKIVMNLTSNSSNGYEVSGTTALTSAPLFHVFDGNNGTHFRSNSGTTADIILKLPTKKRIGKFILTPYASSYPVKYGLYASNDGVIWTTLKEGNFNSTGTYEREQILDNKNQYIYYKFSALSNSGGSYVYIYEIEFFKTIVEKNAIPAHWSTVSTALPTSTQFLEQGMDNLSPLLDRKVTTFEPMPMINKSEILGVGEIGKVFSKTIDLKKYFDIRSMKVEVK</sequence>
<dbReference type="Pfam" id="PF00754">
    <property type="entry name" value="F5_F8_type_C"/>
    <property type="match status" value="1"/>
</dbReference>
<dbReference type="Gene3D" id="2.60.120.260">
    <property type="entry name" value="Galactose-binding domain-like"/>
    <property type="match status" value="2"/>
</dbReference>
<dbReference type="Proteomes" id="UP000373269">
    <property type="component" value="Chromosome"/>
</dbReference>
<dbReference type="InterPro" id="IPR008979">
    <property type="entry name" value="Galactose-bd-like_sf"/>
</dbReference>
<organism evidence="2 3">
    <name type="scientific">Lysinibacillus pakistanensis</name>
    <dbReference type="NCBI Taxonomy" id="759811"/>
    <lineage>
        <taxon>Bacteria</taxon>
        <taxon>Bacillati</taxon>
        <taxon>Bacillota</taxon>
        <taxon>Bacilli</taxon>
        <taxon>Bacillales</taxon>
        <taxon>Bacillaceae</taxon>
        <taxon>Lysinibacillus</taxon>
    </lineage>
</organism>
<dbReference type="InterPro" id="IPR000421">
    <property type="entry name" value="FA58C"/>
</dbReference>